<keyword evidence="1" id="KW-0472">Membrane</keyword>
<organism evidence="2 3">
    <name type="scientific">Rosa chinensis</name>
    <name type="common">China rose</name>
    <dbReference type="NCBI Taxonomy" id="74649"/>
    <lineage>
        <taxon>Eukaryota</taxon>
        <taxon>Viridiplantae</taxon>
        <taxon>Streptophyta</taxon>
        <taxon>Embryophyta</taxon>
        <taxon>Tracheophyta</taxon>
        <taxon>Spermatophyta</taxon>
        <taxon>Magnoliopsida</taxon>
        <taxon>eudicotyledons</taxon>
        <taxon>Gunneridae</taxon>
        <taxon>Pentapetalae</taxon>
        <taxon>rosids</taxon>
        <taxon>fabids</taxon>
        <taxon>Rosales</taxon>
        <taxon>Rosaceae</taxon>
        <taxon>Rosoideae</taxon>
        <taxon>Rosoideae incertae sedis</taxon>
        <taxon>Rosa</taxon>
    </lineage>
</organism>
<proteinExistence type="predicted"/>
<dbReference type="Proteomes" id="UP000238479">
    <property type="component" value="Chromosome 5"/>
</dbReference>
<reference evidence="2 3" key="1">
    <citation type="journal article" date="2018" name="Nat. Genet.">
        <title>The Rosa genome provides new insights in the design of modern roses.</title>
        <authorList>
            <person name="Bendahmane M."/>
        </authorList>
    </citation>
    <scope>NUCLEOTIDE SEQUENCE [LARGE SCALE GENOMIC DNA]</scope>
    <source>
        <strain evidence="3">cv. Old Blush</strain>
    </source>
</reference>
<feature type="transmembrane region" description="Helical" evidence="1">
    <location>
        <begin position="33"/>
        <end position="52"/>
    </location>
</feature>
<evidence type="ECO:0000256" key="1">
    <source>
        <dbReference type="SAM" id="Phobius"/>
    </source>
</evidence>
<evidence type="ECO:0000313" key="3">
    <source>
        <dbReference type="Proteomes" id="UP000238479"/>
    </source>
</evidence>
<gene>
    <name evidence="2" type="ORF">RchiOBHm_Chr5g0049811</name>
</gene>
<keyword evidence="1" id="KW-0812">Transmembrane</keyword>
<dbReference type="AlphaFoldDB" id="A0A2P6QEX9"/>
<dbReference type="EMBL" id="PDCK01000043">
    <property type="protein sequence ID" value="PRQ32744.1"/>
    <property type="molecule type" value="Genomic_DNA"/>
</dbReference>
<sequence>MKVVEGVKPSACICGRRTELLLDDGTRMRDCRICTVTVSVTVISVALMRLIWGAGWLQEHKDDLIEK</sequence>
<accession>A0A2P6QEX9</accession>
<evidence type="ECO:0000313" key="2">
    <source>
        <dbReference type="EMBL" id="PRQ32744.1"/>
    </source>
</evidence>
<protein>
    <submittedName>
        <fullName evidence="2">Uncharacterized protein</fullName>
    </submittedName>
</protein>
<dbReference type="Gramene" id="PRQ32744">
    <property type="protein sequence ID" value="PRQ32744"/>
    <property type="gene ID" value="RchiOBHm_Chr5g0049811"/>
</dbReference>
<comment type="caution">
    <text evidence="2">The sequence shown here is derived from an EMBL/GenBank/DDBJ whole genome shotgun (WGS) entry which is preliminary data.</text>
</comment>
<name>A0A2P6QEX9_ROSCH</name>
<keyword evidence="3" id="KW-1185">Reference proteome</keyword>
<keyword evidence="1" id="KW-1133">Transmembrane helix</keyword>